<evidence type="ECO:0000313" key="2">
    <source>
        <dbReference type="Proteomes" id="UP000324222"/>
    </source>
</evidence>
<organism evidence="1 2">
    <name type="scientific">Portunus trituberculatus</name>
    <name type="common">Swimming crab</name>
    <name type="synonym">Neptunus trituberculatus</name>
    <dbReference type="NCBI Taxonomy" id="210409"/>
    <lineage>
        <taxon>Eukaryota</taxon>
        <taxon>Metazoa</taxon>
        <taxon>Ecdysozoa</taxon>
        <taxon>Arthropoda</taxon>
        <taxon>Crustacea</taxon>
        <taxon>Multicrustacea</taxon>
        <taxon>Malacostraca</taxon>
        <taxon>Eumalacostraca</taxon>
        <taxon>Eucarida</taxon>
        <taxon>Decapoda</taxon>
        <taxon>Pleocyemata</taxon>
        <taxon>Brachyura</taxon>
        <taxon>Eubrachyura</taxon>
        <taxon>Portunoidea</taxon>
        <taxon>Portunidae</taxon>
        <taxon>Portuninae</taxon>
        <taxon>Portunus</taxon>
    </lineage>
</organism>
<dbReference type="Proteomes" id="UP000324222">
    <property type="component" value="Unassembled WGS sequence"/>
</dbReference>
<accession>A0A5B7D7H3</accession>
<dbReference type="EMBL" id="VSRR010000569">
    <property type="protein sequence ID" value="MPC17215.1"/>
    <property type="molecule type" value="Genomic_DNA"/>
</dbReference>
<gene>
    <name evidence="1" type="ORF">E2C01_010064</name>
</gene>
<comment type="caution">
    <text evidence="1">The sequence shown here is derived from an EMBL/GenBank/DDBJ whole genome shotgun (WGS) entry which is preliminary data.</text>
</comment>
<proteinExistence type="predicted"/>
<reference evidence="1 2" key="1">
    <citation type="submission" date="2019-05" db="EMBL/GenBank/DDBJ databases">
        <title>Another draft genome of Portunus trituberculatus and its Hox gene families provides insights of decapod evolution.</title>
        <authorList>
            <person name="Jeong J.-H."/>
            <person name="Song I."/>
            <person name="Kim S."/>
            <person name="Choi T."/>
            <person name="Kim D."/>
            <person name="Ryu S."/>
            <person name="Kim W."/>
        </authorList>
    </citation>
    <scope>NUCLEOTIDE SEQUENCE [LARGE SCALE GENOMIC DNA]</scope>
    <source>
        <tissue evidence="1">Muscle</tissue>
    </source>
</reference>
<sequence>MSDTGDQSGGEVSVLKANPKECDNQPICLEGTYNPDEMFPFLGVHIIHVFLPSLPETRNESSFQQFIFKKHSSSGLQRDNLLCDMDDMGYLCEADEHESTKWSVDQTYANLHTLPLKIQN</sequence>
<evidence type="ECO:0000313" key="1">
    <source>
        <dbReference type="EMBL" id="MPC17215.1"/>
    </source>
</evidence>
<name>A0A5B7D7H3_PORTR</name>
<protein>
    <submittedName>
        <fullName evidence="1">Uncharacterized protein</fullName>
    </submittedName>
</protein>
<keyword evidence="2" id="KW-1185">Reference proteome</keyword>
<dbReference type="AlphaFoldDB" id="A0A5B7D7H3"/>